<accession>A0ABS7URP4</accession>
<comment type="caution">
    <text evidence="2">The sequence shown here is derived from an EMBL/GenBank/DDBJ whole genome shotgun (WGS) entry which is preliminary data.</text>
</comment>
<dbReference type="InterPro" id="IPR000182">
    <property type="entry name" value="GNAT_dom"/>
</dbReference>
<protein>
    <submittedName>
        <fullName evidence="2">GNAT family N-acetyltransferase</fullName>
    </submittedName>
</protein>
<evidence type="ECO:0000313" key="2">
    <source>
        <dbReference type="EMBL" id="MBZ5750976.1"/>
    </source>
</evidence>
<evidence type="ECO:0000259" key="1">
    <source>
        <dbReference type="PROSITE" id="PS51186"/>
    </source>
</evidence>
<organism evidence="2 3">
    <name type="scientific">Metabacillus rhizolycopersici</name>
    <dbReference type="NCBI Taxonomy" id="2875709"/>
    <lineage>
        <taxon>Bacteria</taxon>
        <taxon>Bacillati</taxon>
        <taxon>Bacillota</taxon>
        <taxon>Bacilli</taxon>
        <taxon>Bacillales</taxon>
        <taxon>Bacillaceae</taxon>
        <taxon>Metabacillus</taxon>
    </lineage>
</organism>
<dbReference type="InterPro" id="IPR016181">
    <property type="entry name" value="Acyl_CoA_acyltransferase"/>
</dbReference>
<feature type="domain" description="N-acetyltransferase" evidence="1">
    <location>
        <begin position="1"/>
        <end position="142"/>
    </location>
</feature>
<dbReference type="InterPro" id="IPR039143">
    <property type="entry name" value="GNPNAT1-like"/>
</dbReference>
<keyword evidence="3" id="KW-1185">Reference proteome</keyword>
<dbReference type="Proteomes" id="UP001165287">
    <property type="component" value="Unassembled WGS sequence"/>
</dbReference>
<dbReference type="EMBL" id="JAIQUM010000024">
    <property type="protein sequence ID" value="MBZ5750976.1"/>
    <property type="molecule type" value="Genomic_DNA"/>
</dbReference>
<reference evidence="2" key="1">
    <citation type="submission" date="2024-05" db="EMBL/GenBank/DDBJ databases">
        <title>Metabacillus sp. nov., isolated from the rhizosphere soil of tomato plants.</title>
        <authorList>
            <person name="Ma R."/>
        </authorList>
    </citation>
    <scope>NUCLEOTIDE SEQUENCE</scope>
    <source>
        <strain evidence="2">DBTR6</strain>
    </source>
</reference>
<gene>
    <name evidence="2" type="ORF">K9V48_12105</name>
</gene>
<proteinExistence type="predicted"/>
<dbReference type="PANTHER" id="PTHR13355:SF11">
    <property type="entry name" value="GLUCOSAMINE 6-PHOSPHATE N-ACETYLTRANSFERASE"/>
    <property type="match status" value="1"/>
</dbReference>
<evidence type="ECO:0000313" key="3">
    <source>
        <dbReference type="Proteomes" id="UP001165287"/>
    </source>
</evidence>
<dbReference type="PANTHER" id="PTHR13355">
    <property type="entry name" value="GLUCOSAMINE 6-PHOSPHATE N-ACETYLTRANSFERASE"/>
    <property type="match status" value="1"/>
</dbReference>
<dbReference type="Gene3D" id="3.40.630.30">
    <property type="match status" value="1"/>
</dbReference>
<sequence length="142" mass="15993">MNVQLVTTKEQLEDAYSVRRTVFVHEQHVPLEIEIDQFEDEATHVVLYDDNEEPIGAARVRVLDGIGKLERICVLSTARKKGAGKLIVNKLEEIATSQGVSKIKLNAQTHAIPFYESLDYKTVSDVFLDADMPHVTMVKEVN</sequence>
<name>A0ABS7URP4_9BACI</name>
<dbReference type="CDD" id="cd04301">
    <property type="entry name" value="NAT_SF"/>
    <property type="match status" value="1"/>
</dbReference>
<dbReference type="PROSITE" id="PS51186">
    <property type="entry name" value="GNAT"/>
    <property type="match status" value="1"/>
</dbReference>
<dbReference type="RefSeq" id="WP_224139255.1">
    <property type="nucleotide sequence ID" value="NZ_JAIQUM010000024.1"/>
</dbReference>
<dbReference type="Pfam" id="PF13673">
    <property type="entry name" value="Acetyltransf_10"/>
    <property type="match status" value="1"/>
</dbReference>
<dbReference type="SUPFAM" id="SSF55729">
    <property type="entry name" value="Acyl-CoA N-acyltransferases (Nat)"/>
    <property type="match status" value="1"/>
</dbReference>